<dbReference type="GO" id="GO:0005737">
    <property type="term" value="C:cytoplasm"/>
    <property type="evidence" value="ECO:0007669"/>
    <property type="project" value="TreeGrafter"/>
</dbReference>
<evidence type="ECO:0008006" key="9">
    <source>
        <dbReference type="Google" id="ProtNLM"/>
    </source>
</evidence>
<dbReference type="InterPro" id="IPR013083">
    <property type="entry name" value="Znf_RING/FYVE/PHD"/>
</dbReference>
<dbReference type="SMART" id="SM00449">
    <property type="entry name" value="SPRY"/>
    <property type="match status" value="1"/>
</dbReference>
<dbReference type="InterPro" id="IPR003877">
    <property type="entry name" value="SPRY_dom"/>
</dbReference>
<organism evidence="7 8">
    <name type="scientific">Parthenolecanium corni</name>
    <dbReference type="NCBI Taxonomy" id="536013"/>
    <lineage>
        <taxon>Eukaryota</taxon>
        <taxon>Metazoa</taxon>
        <taxon>Ecdysozoa</taxon>
        <taxon>Arthropoda</taxon>
        <taxon>Hexapoda</taxon>
        <taxon>Insecta</taxon>
        <taxon>Pterygota</taxon>
        <taxon>Neoptera</taxon>
        <taxon>Paraneoptera</taxon>
        <taxon>Hemiptera</taxon>
        <taxon>Sternorrhyncha</taxon>
        <taxon>Coccoidea</taxon>
        <taxon>Coccidae</taxon>
        <taxon>Parthenolecanium</taxon>
    </lineage>
</organism>
<dbReference type="InterPro" id="IPR013320">
    <property type="entry name" value="ConA-like_dom_sf"/>
</dbReference>
<comment type="caution">
    <text evidence="7">The sequence shown here is derived from an EMBL/GenBank/DDBJ whole genome shotgun (WGS) entry which is preliminary data.</text>
</comment>
<accession>A0AAN9Y3E0</accession>
<reference evidence="7 8" key="1">
    <citation type="submission" date="2024-03" db="EMBL/GenBank/DDBJ databases">
        <title>Adaptation during the transition from Ophiocordyceps entomopathogen to insect associate is accompanied by gene loss and intensified selection.</title>
        <authorList>
            <person name="Ward C.M."/>
            <person name="Onetto C.A."/>
            <person name="Borneman A.R."/>
        </authorList>
    </citation>
    <scope>NUCLEOTIDE SEQUENCE [LARGE SCALE GENOMIC DNA]</scope>
    <source>
        <strain evidence="7">AWRI1</strain>
        <tissue evidence="7">Single Adult Female</tissue>
    </source>
</reference>
<dbReference type="Gene3D" id="2.60.120.920">
    <property type="match status" value="1"/>
</dbReference>
<evidence type="ECO:0000256" key="2">
    <source>
        <dbReference type="ARBA" id="ARBA00022771"/>
    </source>
</evidence>
<keyword evidence="2 4" id="KW-0863">Zinc-finger</keyword>
<evidence type="ECO:0000259" key="6">
    <source>
        <dbReference type="PROSITE" id="PS50188"/>
    </source>
</evidence>
<dbReference type="GO" id="GO:0004842">
    <property type="term" value="F:ubiquitin-protein transferase activity"/>
    <property type="evidence" value="ECO:0007669"/>
    <property type="project" value="InterPro"/>
</dbReference>
<evidence type="ECO:0000313" key="8">
    <source>
        <dbReference type="Proteomes" id="UP001367676"/>
    </source>
</evidence>
<feature type="domain" description="B30.2/SPRY" evidence="6">
    <location>
        <begin position="265"/>
        <end position="449"/>
    </location>
</feature>
<proteinExistence type="predicted"/>
<evidence type="ECO:0000256" key="3">
    <source>
        <dbReference type="ARBA" id="ARBA00022833"/>
    </source>
</evidence>
<keyword evidence="3" id="KW-0862">Zinc</keyword>
<dbReference type="PANTHER" id="PTHR13363:SF6">
    <property type="entry name" value="RING FINGER AND SPRY DOMAIN-CONTAINING PROTEIN 1"/>
    <property type="match status" value="1"/>
</dbReference>
<evidence type="ECO:0000313" key="7">
    <source>
        <dbReference type="EMBL" id="KAK7583785.1"/>
    </source>
</evidence>
<dbReference type="AlphaFoldDB" id="A0AAN9Y3E0"/>
<dbReference type="PROSITE" id="PS50188">
    <property type="entry name" value="B302_SPRY"/>
    <property type="match status" value="1"/>
</dbReference>
<dbReference type="PANTHER" id="PTHR13363">
    <property type="entry name" value="RING FINGER AND SRY DOMAIN-CONTAINING"/>
    <property type="match status" value="1"/>
</dbReference>
<dbReference type="SUPFAM" id="SSF49899">
    <property type="entry name" value="Concanavalin A-like lectins/glucanases"/>
    <property type="match status" value="1"/>
</dbReference>
<dbReference type="GO" id="GO:0008270">
    <property type="term" value="F:zinc ion binding"/>
    <property type="evidence" value="ECO:0007669"/>
    <property type="project" value="UniProtKB-KW"/>
</dbReference>
<dbReference type="Gene3D" id="3.30.40.10">
    <property type="entry name" value="Zinc/RING finger domain, C3HC4 (zinc finger)"/>
    <property type="match status" value="1"/>
</dbReference>
<dbReference type="GO" id="GO:0051603">
    <property type="term" value="P:proteolysis involved in protein catabolic process"/>
    <property type="evidence" value="ECO:0007669"/>
    <property type="project" value="TreeGrafter"/>
</dbReference>
<keyword evidence="1" id="KW-0479">Metal-binding</keyword>
<dbReference type="EMBL" id="JBBCAQ010000032">
    <property type="protein sequence ID" value="KAK7583785.1"/>
    <property type="molecule type" value="Genomic_DNA"/>
</dbReference>
<evidence type="ECO:0000259" key="5">
    <source>
        <dbReference type="PROSITE" id="PS50089"/>
    </source>
</evidence>
<dbReference type="SMART" id="SM00184">
    <property type="entry name" value="RING"/>
    <property type="match status" value="1"/>
</dbReference>
<dbReference type="InterPro" id="IPR001841">
    <property type="entry name" value="Znf_RING"/>
</dbReference>
<protein>
    <recommendedName>
        <fullName evidence="9">RING finger and SPRY domain-containing protein 1</fullName>
    </recommendedName>
</protein>
<dbReference type="Proteomes" id="UP001367676">
    <property type="component" value="Unassembled WGS sequence"/>
</dbReference>
<dbReference type="Pfam" id="PF00622">
    <property type="entry name" value="SPRY"/>
    <property type="match status" value="1"/>
</dbReference>
<dbReference type="InterPro" id="IPR045129">
    <property type="entry name" value="RNF123/RKP/RSPRY1"/>
</dbReference>
<dbReference type="InterPro" id="IPR001870">
    <property type="entry name" value="B30.2/SPRY"/>
</dbReference>
<dbReference type="PROSITE" id="PS50089">
    <property type="entry name" value="ZF_RING_2"/>
    <property type="match status" value="1"/>
</dbReference>
<evidence type="ECO:0000256" key="1">
    <source>
        <dbReference type="ARBA" id="ARBA00022723"/>
    </source>
</evidence>
<dbReference type="InterPro" id="IPR043136">
    <property type="entry name" value="B30.2/SPRY_sf"/>
</dbReference>
<dbReference type="Pfam" id="PF13920">
    <property type="entry name" value="zf-C3HC4_3"/>
    <property type="match status" value="1"/>
</dbReference>
<dbReference type="SUPFAM" id="SSF57850">
    <property type="entry name" value="RING/U-box"/>
    <property type="match status" value="1"/>
</dbReference>
<name>A0AAN9Y3E0_9HEMI</name>
<keyword evidence="8" id="KW-1185">Reference proteome</keyword>
<sequence>MGACQCKCCSSQDEDRSNLSAYDAPSSSHNNSVLGINGSSLNRDLSGSRKRAVASRVVDNLILQTLNMIGKLGLVGYNHEHPEVLEKLHIIGDKEEGWLQIIMSMINIVPVDDPLGPAVITVVLDDCPLPNKETVLKLVKILNLSKYTSYRLRKMVPVHHHRNMCVILGVLAEKLPGPSSVAMLTPGTLEYLIANLDSKKIDPVVTLFSLIALEKFAQITENKVLIKNYLDVEKNPLIRLEGLVKSENYVEAQVGFCARWLLDNIFPVNNRKLSYLMPETNKLNAMLNTQDASEYLKLSPDGIEARCDAYSFESVRCTFQINHGVWYYEATILSSGVMQIGWATMDSLFRNHEGYGIGDDECSISYDGCRQQLWYTALNESVDSRPPWQPGDVVGCLISVTEEYVCFYLNGHLVTKNSQLFSTARSGFYAAASFMTFQHCRFNFGHKPFKYPPVGIQFSTFNDHGCLSDSERIVLPKYVQFKQIQNLNILEDSCTLCFDNKATVLLEPCRHSGFCLKCSKQLTRCPVCRTKIDEVTEDDTLIDI</sequence>
<evidence type="ECO:0000256" key="4">
    <source>
        <dbReference type="PROSITE-ProRule" id="PRU00175"/>
    </source>
</evidence>
<feature type="domain" description="RING-type" evidence="5">
    <location>
        <begin position="494"/>
        <end position="529"/>
    </location>
</feature>
<gene>
    <name evidence="7" type="ORF">V9T40_004748</name>
</gene>